<dbReference type="InterPro" id="IPR027417">
    <property type="entry name" value="P-loop_NTPase"/>
</dbReference>
<comment type="caution">
    <text evidence="3">The sequence shown here is derived from an EMBL/GenBank/DDBJ whole genome shotgun (WGS) entry which is preliminary data.</text>
</comment>
<dbReference type="OrthoDB" id="6500128at2759"/>
<dbReference type="Pfam" id="PF00005">
    <property type="entry name" value="ABC_tran"/>
    <property type="match status" value="1"/>
</dbReference>
<dbReference type="RefSeq" id="XP_067694399.1">
    <property type="nucleotide sequence ID" value="XM_067838405.1"/>
</dbReference>
<dbReference type="AlphaFoldDB" id="A0A836H0V8"/>
<dbReference type="InterPro" id="IPR017871">
    <property type="entry name" value="ABC_transporter-like_CS"/>
</dbReference>
<dbReference type="InterPro" id="IPR003439">
    <property type="entry name" value="ABC_transporter-like_ATP-bd"/>
</dbReference>
<proteinExistence type="predicted"/>
<keyword evidence="4" id="KW-1185">Reference proteome</keyword>
<dbReference type="Proteomes" id="UP000674179">
    <property type="component" value="Chromosome 15"/>
</dbReference>
<dbReference type="EMBL" id="JAFHKP010000015">
    <property type="protein sequence ID" value="KAG5482709.1"/>
    <property type="molecule type" value="Genomic_DNA"/>
</dbReference>
<evidence type="ECO:0000256" key="1">
    <source>
        <dbReference type="SAM" id="MobiDB-lite"/>
    </source>
</evidence>
<gene>
    <name evidence="3" type="ORF">CUR178_06746</name>
</gene>
<dbReference type="GO" id="GO:0005524">
    <property type="term" value="F:ATP binding"/>
    <property type="evidence" value="ECO:0007669"/>
    <property type="project" value="InterPro"/>
</dbReference>
<dbReference type="InterPro" id="IPR039421">
    <property type="entry name" value="Type_1_exporter"/>
</dbReference>
<sequence length="256" mass="27464">MRELDLLQWRDEIGIVSQESSLRTGSILENVRVGKPDATMEEVETACKQANIHATIMGLPEAYDTSVGAVASQLSGGQKQRIVIARALIKRPAILLLDEATSAFDRKSEVQAQAALDQLMQRSNMIIVVIARRLATIRNVDCIYFVSHDGVHESVISEQGTYDELIDMGGMFAAMAKSQGSAGAAVTTGCGRRRHDGQVLCEGVHRCCKGRRLPETVHGRGAAGAAERGGATGCLSRSSPGGRLRQRAFPSRACSS</sequence>
<dbReference type="PANTHER" id="PTHR24221">
    <property type="entry name" value="ATP-BINDING CASSETTE SUB-FAMILY B"/>
    <property type="match status" value="1"/>
</dbReference>
<evidence type="ECO:0000259" key="2">
    <source>
        <dbReference type="Pfam" id="PF00005"/>
    </source>
</evidence>
<dbReference type="GeneID" id="94173915"/>
<evidence type="ECO:0000313" key="3">
    <source>
        <dbReference type="EMBL" id="KAG5482709.1"/>
    </source>
</evidence>
<dbReference type="PROSITE" id="PS00211">
    <property type="entry name" value="ABC_TRANSPORTER_1"/>
    <property type="match status" value="1"/>
</dbReference>
<dbReference type="GO" id="GO:0016887">
    <property type="term" value="F:ATP hydrolysis activity"/>
    <property type="evidence" value="ECO:0007669"/>
    <property type="project" value="InterPro"/>
</dbReference>
<protein>
    <recommendedName>
        <fullName evidence="2">ABC transporter domain-containing protein</fullName>
    </recommendedName>
</protein>
<dbReference type="GO" id="GO:0016020">
    <property type="term" value="C:membrane"/>
    <property type="evidence" value="ECO:0007669"/>
    <property type="project" value="TreeGrafter"/>
</dbReference>
<dbReference type="PANTHER" id="PTHR24221:SF503">
    <property type="entry name" value="MITOCHONDRIAL POTASSIUM CHANNEL ATP-BINDING SUBUNIT"/>
    <property type="match status" value="1"/>
</dbReference>
<evidence type="ECO:0000313" key="4">
    <source>
        <dbReference type="Proteomes" id="UP000674179"/>
    </source>
</evidence>
<organism evidence="3 4">
    <name type="scientific">Leishmania enriettii</name>
    <dbReference type="NCBI Taxonomy" id="5663"/>
    <lineage>
        <taxon>Eukaryota</taxon>
        <taxon>Discoba</taxon>
        <taxon>Euglenozoa</taxon>
        <taxon>Kinetoplastea</taxon>
        <taxon>Metakinetoplastina</taxon>
        <taxon>Trypanosomatida</taxon>
        <taxon>Trypanosomatidae</taxon>
        <taxon>Leishmaniinae</taxon>
        <taxon>Leishmania</taxon>
    </lineage>
</organism>
<dbReference type="KEGG" id="lenr:94173915"/>
<reference evidence="3 4" key="1">
    <citation type="submission" date="2021-02" db="EMBL/GenBank/DDBJ databases">
        <title>Leishmania (Mundinia) enrietti genome sequencing and assembly.</title>
        <authorList>
            <person name="Almutairi H."/>
            <person name="Gatherer D."/>
        </authorList>
    </citation>
    <scope>NUCLEOTIDE SEQUENCE [LARGE SCALE GENOMIC DNA]</scope>
    <source>
        <strain evidence="3">CUR178</strain>
    </source>
</reference>
<dbReference type="GO" id="GO:0042626">
    <property type="term" value="F:ATPase-coupled transmembrane transporter activity"/>
    <property type="evidence" value="ECO:0007669"/>
    <property type="project" value="TreeGrafter"/>
</dbReference>
<feature type="domain" description="ABC transporter" evidence="2">
    <location>
        <begin position="7"/>
        <end position="102"/>
    </location>
</feature>
<dbReference type="SUPFAM" id="SSF52540">
    <property type="entry name" value="P-loop containing nucleoside triphosphate hydrolases"/>
    <property type="match status" value="1"/>
</dbReference>
<accession>A0A836H0V8</accession>
<name>A0A836H0V8_LEIEN</name>
<dbReference type="Gene3D" id="3.40.50.300">
    <property type="entry name" value="P-loop containing nucleotide triphosphate hydrolases"/>
    <property type="match status" value="1"/>
</dbReference>
<feature type="region of interest" description="Disordered" evidence="1">
    <location>
        <begin position="229"/>
        <end position="256"/>
    </location>
</feature>